<keyword evidence="5" id="KW-0812">Transmembrane</keyword>
<comment type="subcellular location">
    <subcellularLocation>
        <location evidence="1">Membrane</location>
    </subcellularLocation>
</comment>
<dbReference type="Gene3D" id="3.30.565.10">
    <property type="entry name" value="Histidine kinase-like ATPase, C-terminal domain"/>
    <property type="match status" value="1"/>
</dbReference>
<dbReference type="SMART" id="SM00304">
    <property type="entry name" value="HAMP"/>
    <property type="match status" value="1"/>
</dbReference>
<proteinExistence type="predicted"/>
<dbReference type="RefSeq" id="WP_092361121.1">
    <property type="nucleotide sequence ID" value="NZ_FOIM01000003.1"/>
</dbReference>
<dbReference type="Pfam" id="PF00672">
    <property type="entry name" value="HAMP"/>
    <property type="match status" value="1"/>
</dbReference>
<dbReference type="Gene3D" id="6.10.340.10">
    <property type="match status" value="1"/>
</dbReference>
<dbReference type="STRING" id="460384.SAMN05216313_103196"/>
<protein>
    <submittedName>
        <fullName evidence="7">Two-component system, sensor histidine kinase YesM</fullName>
    </submittedName>
</protein>
<dbReference type="Pfam" id="PF06580">
    <property type="entry name" value="His_kinase"/>
    <property type="match status" value="1"/>
</dbReference>
<gene>
    <name evidence="7" type="ORF">SAMN05216313_103196</name>
</gene>
<dbReference type="SUPFAM" id="SSF158472">
    <property type="entry name" value="HAMP domain-like"/>
    <property type="match status" value="1"/>
</dbReference>
<dbReference type="InterPro" id="IPR010559">
    <property type="entry name" value="Sig_transdc_His_kin_internal"/>
</dbReference>
<dbReference type="InterPro" id="IPR003660">
    <property type="entry name" value="HAMP_dom"/>
</dbReference>
<organism evidence="7 8">
    <name type="scientific">Enterocloster lavalensis</name>
    <dbReference type="NCBI Taxonomy" id="460384"/>
    <lineage>
        <taxon>Bacteria</taxon>
        <taxon>Bacillati</taxon>
        <taxon>Bacillota</taxon>
        <taxon>Clostridia</taxon>
        <taxon>Lachnospirales</taxon>
        <taxon>Lachnospiraceae</taxon>
        <taxon>Enterocloster</taxon>
    </lineage>
</organism>
<dbReference type="SUPFAM" id="SSF55874">
    <property type="entry name" value="ATPase domain of HSP90 chaperone/DNA topoisomerase II/histidine kinase"/>
    <property type="match status" value="1"/>
</dbReference>
<evidence type="ECO:0000256" key="3">
    <source>
        <dbReference type="ARBA" id="ARBA00022679"/>
    </source>
</evidence>
<evidence type="ECO:0000256" key="4">
    <source>
        <dbReference type="SAM" id="MobiDB-lite"/>
    </source>
</evidence>
<dbReference type="PROSITE" id="PS50885">
    <property type="entry name" value="HAMP"/>
    <property type="match status" value="1"/>
</dbReference>
<dbReference type="InterPro" id="IPR036890">
    <property type="entry name" value="HATPase_C_sf"/>
</dbReference>
<keyword evidence="5" id="KW-1133">Transmembrane helix</keyword>
<feature type="region of interest" description="Disordered" evidence="4">
    <location>
        <begin position="124"/>
        <end position="152"/>
    </location>
</feature>
<dbReference type="AlphaFoldDB" id="A0A1I0CWC1"/>
<dbReference type="EMBL" id="FOIM01000003">
    <property type="protein sequence ID" value="SET23874.1"/>
    <property type="molecule type" value="Genomic_DNA"/>
</dbReference>
<dbReference type="Proteomes" id="UP000198508">
    <property type="component" value="Unassembled WGS sequence"/>
</dbReference>
<reference evidence="8" key="1">
    <citation type="submission" date="2016-10" db="EMBL/GenBank/DDBJ databases">
        <authorList>
            <person name="Varghese N."/>
            <person name="Submissions S."/>
        </authorList>
    </citation>
    <scope>NUCLEOTIDE SEQUENCE [LARGE SCALE GENOMIC DNA]</scope>
    <source>
        <strain evidence="8">NLAE-zl-G277</strain>
    </source>
</reference>
<accession>A0A1I0CWC1</accession>
<keyword evidence="2" id="KW-0597">Phosphoprotein</keyword>
<keyword evidence="3" id="KW-0808">Transferase</keyword>
<evidence type="ECO:0000259" key="6">
    <source>
        <dbReference type="PROSITE" id="PS50885"/>
    </source>
</evidence>
<dbReference type="GO" id="GO:0000155">
    <property type="term" value="F:phosphorelay sensor kinase activity"/>
    <property type="evidence" value="ECO:0007669"/>
    <property type="project" value="InterPro"/>
</dbReference>
<sequence length="607" mass="68235">MLKKRLFISYTVLISLFMIVVLTAVNRAVSGTIDTQMESVTREAVEVGVRDINSLFSDMFSETLNLCVDRQLQAALTDFADQGGEAAGRAVREQGERAISGLRRKLTVEKVRLYPVRNGEFYRDEAEYPDGGSPGRDEAGFPNGGSPGREPVRGVLAAPDLAGEEWVQKTRAAGGKFVLTENEEADRTFLRLSKVILSDDRDMRDLALLEVNIDVQILSTRLNQISVQKGLVYLLDDQGRIILPYSHYHQDGNERFGEGRSGAFIDRNKHMVIIRPIHTVGWRVAADVPMREILAAGSALRGHVMAISAVAIVAVLLLAIYFSTYISRPVIHISQVMNQVREGDLDIRIDSSRQTGEMKTLYQSFNYMMDMIGDLIQEVYVAKIREKQSELAALQAQINPHFLYNTLDSINWMAIRYGARDIQKMVVSLATMLRYSLNNGQNLIAVQDEIKQVQSYINLQQIRFENCFESEIRIQEEMNSCIIIKLLLQPLVENAIIHGFDEGQYENGHLTITGEIESGHMVFRVMNDGHQADLEVIQRILYPAENVKPKSYGIKNVNDRLRHQYGEEYTLQYRIQGDLTVAVIRIPLEKTGGEAYGGGNDSGGGRR</sequence>
<dbReference type="PANTHER" id="PTHR34220:SF7">
    <property type="entry name" value="SENSOR HISTIDINE KINASE YPDA"/>
    <property type="match status" value="1"/>
</dbReference>
<feature type="domain" description="HAMP" evidence="6">
    <location>
        <begin position="324"/>
        <end position="377"/>
    </location>
</feature>
<evidence type="ECO:0000256" key="5">
    <source>
        <dbReference type="SAM" id="Phobius"/>
    </source>
</evidence>
<evidence type="ECO:0000313" key="7">
    <source>
        <dbReference type="EMBL" id="SET23874.1"/>
    </source>
</evidence>
<keyword evidence="8" id="KW-1185">Reference proteome</keyword>
<dbReference type="PANTHER" id="PTHR34220">
    <property type="entry name" value="SENSOR HISTIDINE KINASE YPDA"/>
    <property type="match status" value="1"/>
</dbReference>
<evidence type="ECO:0000256" key="2">
    <source>
        <dbReference type="ARBA" id="ARBA00022553"/>
    </source>
</evidence>
<keyword evidence="7" id="KW-0418">Kinase</keyword>
<dbReference type="CDD" id="cd06225">
    <property type="entry name" value="HAMP"/>
    <property type="match status" value="1"/>
</dbReference>
<keyword evidence="5" id="KW-0472">Membrane</keyword>
<evidence type="ECO:0000313" key="8">
    <source>
        <dbReference type="Proteomes" id="UP000198508"/>
    </source>
</evidence>
<dbReference type="GO" id="GO:0016020">
    <property type="term" value="C:membrane"/>
    <property type="evidence" value="ECO:0007669"/>
    <property type="project" value="UniProtKB-SubCell"/>
</dbReference>
<evidence type="ECO:0000256" key="1">
    <source>
        <dbReference type="ARBA" id="ARBA00004370"/>
    </source>
</evidence>
<name>A0A1I0CWC1_9FIRM</name>
<feature type="transmembrane region" description="Helical" evidence="5">
    <location>
        <begin position="300"/>
        <end position="322"/>
    </location>
</feature>
<dbReference type="InterPro" id="IPR050640">
    <property type="entry name" value="Bact_2-comp_sensor_kinase"/>
</dbReference>